<protein>
    <submittedName>
        <fullName evidence="6">NUDIX hydrolase</fullName>
    </submittedName>
</protein>
<dbReference type="PANTHER" id="PTHR21340:SF0">
    <property type="entry name" value="BIS(5'-NUCLEOSYL)-TETRAPHOSPHATASE [ASYMMETRICAL]"/>
    <property type="match status" value="1"/>
</dbReference>
<dbReference type="GO" id="GO:0004081">
    <property type="term" value="F:bis(5'-nucleosyl)-tetraphosphatase (asymmetrical) activity"/>
    <property type="evidence" value="ECO:0007669"/>
    <property type="project" value="TreeGrafter"/>
</dbReference>
<dbReference type="Proteomes" id="UP000297948">
    <property type="component" value="Unassembled WGS sequence"/>
</dbReference>
<dbReference type="InterPro" id="IPR020084">
    <property type="entry name" value="NUDIX_hydrolase_CS"/>
</dbReference>
<sequence length="170" mass="18738">MGRQRKTSGGGRQVAGTEPQGPRGVRSRPDEPSSAGTVRAAGCVLWRRSPGCGRLEVALVHRPRYGDWSLPKGKLKRGEEPLRAAVREVLEETGMGCVPGAPLPTVRYRARGRPKEVAYWAAESEPGGRFLPNREVDRLVWLPPWIARATLSYDHDRPLIDALLTTVRPS</sequence>
<evidence type="ECO:0000256" key="4">
    <source>
        <dbReference type="SAM" id="MobiDB-lite"/>
    </source>
</evidence>
<keyword evidence="2 3" id="KW-0378">Hydrolase</keyword>
<accession>A0A4Z0H8D4</accession>
<evidence type="ECO:0000259" key="5">
    <source>
        <dbReference type="PROSITE" id="PS51462"/>
    </source>
</evidence>
<reference evidence="6 7" key="1">
    <citation type="submission" date="2019-03" db="EMBL/GenBank/DDBJ databases">
        <authorList>
            <person name="Gonzalez-Pimentel J.L."/>
        </authorList>
    </citation>
    <scope>NUCLEOTIDE SEQUENCE [LARGE SCALE GENOMIC DNA]</scope>
    <source>
        <strain evidence="6 7">JCM 31289</strain>
    </source>
</reference>
<gene>
    <name evidence="6" type="ORF">E4099_11175</name>
</gene>
<evidence type="ECO:0000256" key="2">
    <source>
        <dbReference type="ARBA" id="ARBA00022801"/>
    </source>
</evidence>
<feature type="domain" description="Nudix hydrolase" evidence="5">
    <location>
        <begin position="36"/>
        <end position="165"/>
    </location>
</feature>
<comment type="similarity">
    <text evidence="1 3">Belongs to the Nudix hydrolase family.</text>
</comment>
<dbReference type="GO" id="GO:0006754">
    <property type="term" value="P:ATP biosynthetic process"/>
    <property type="evidence" value="ECO:0007669"/>
    <property type="project" value="TreeGrafter"/>
</dbReference>
<evidence type="ECO:0000313" key="6">
    <source>
        <dbReference type="EMBL" id="TGB12595.1"/>
    </source>
</evidence>
<evidence type="ECO:0000256" key="1">
    <source>
        <dbReference type="ARBA" id="ARBA00005582"/>
    </source>
</evidence>
<dbReference type="CDD" id="cd03673">
    <property type="entry name" value="NUDIX_Ap6A_hydrolase"/>
    <property type="match status" value="1"/>
</dbReference>
<dbReference type="RefSeq" id="WP_135338839.1">
    <property type="nucleotide sequence ID" value="NZ_JBHLTX010000066.1"/>
</dbReference>
<feature type="region of interest" description="Disordered" evidence="4">
    <location>
        <begin position="1"/>
        <end position="38"/>
    </location>
</feature>
<comment type="caution">
    <text evidence="6">The sequence shown here is derived from an EMBL/GenBank/DDBJ whole genome shotgun (WGS) entry which is preliminary data.</text>
</comment>
<dbReference type="InterPro" id="IPR020476">
    <property type="entry name" value="Nudix_hydrolase"/>
</dbReference>
<organism evidence="6 7">
    <name type="scientific">Streptomyces palmae</name>
    <dbReference type="NCBI Taxonomy" id="1701085"/>
    <lineage>
        <taxon>Bacteria</taxon>
        <taxon>Bacillati</taxon>
        <taxon>Actinomycetota</taxon>
        <taxon>Actinomycetes</taxon>
        <taxon>Kitasatosporales</taxon>
        <taxon>Streptomycetaceae</taxon>
        <taxon>Streptomyces</taxon>
    </lineage>
</organism>
<dbReference type="OrthoDB" id="4287477at2"/>
<dbReference type="PROSITE" id="PS51462">
    <property type="entry name" value="NUDIX"/>
    <property type="match status" value="1"/>
</dbReference>
<dbReference type="GO" id="GO:0006167">
    <property type="term" value="P:AMP biosynthetic process"/>
    <property type="evidence" value="ECO:0007669"/>
    <property type="project" value="TreeGrafter"/>
</dbReference>
<dbReference type="InterPro" id="IPR051325">
    <property type="entry name" value="Nudix_hydrolase_domain"/>
</dbReference>
<name>A0A4Z0H8D4_9ACTN</name>
<dbReference type="AlphaFoldDB" id="A0A4Z0H8D4"/>
<keyword evidence="7" id="KW-1185">Reference proteome</keyword>
<dbReference type="PROSITE" id="PS00893">
    <property type="entry name" value="NUDIX_BOX"/>
    <property type="match status" value="1"/>
</dbReference>
<evidence type="ECO:0000313" key="7">
    <source>
        <dbReference type="Proteomes" id="UP000297948"/>
    </source>
</evidence>
<dbReference type="InterPro" id="IPR000086">
    <property type="entry name" value="NUDIX_hydrolase_dom"/>
</dbReference>
<proteinExistence type="inferred from homology"/>
<dbReference type="Pfam" id="PF00293">
    <property type="entry name" value="NUDIX"/>
    <property type="match status" value="1"/>
</dbReference>
<dbReference type="PANTHER" id="PTHR21340">
    <property type="entry name" value="DIADENOSINE 5,5-P1,P4-TETRAPHOSPHATE PYROPHOSPHOHYDROLASE MUTT"/>
    <property type="match status" value="1"/>
</dbReference>
<dbReference type="EMBL" id="SRID01000076">
    <property type="protein sequence ID" value="TGB12595.1"/>
    <property type="molecule type" value="Genomic_DNA"/>
</dbReference>
<dbReference type="PRINTS" id="PR00502">
    <property type="entry name" value="NUDIXFAMILY"/>
</dbReference>
<dbReference type="Gene3D" id="3.90.79.10">
    <property type="entry name" value="Nucleoside Triphosphate Pyrophosphohydrolase"/>
    <property type="match status" value="1"/>
</dbReference>
<evidence type="ECO:0000256" key="3">
    <source>
        <dbReference type="RuleBase" id="RU003476"/>
    </source>
</evidence>
<dbReference type="InterPro" id="IPR015797">
    <property type="entry name" value="NUDIX_hydrolase-like_dom_sf"/>
</dbReference>
<dbReference type="SUPFAM" id="SSF55811">
    <property type="entry name" value="Nudix"/>
    <property type="match status" value="1"/>
</dbReference>